<keyword evidence="2 9" id="KW-1003">Cell membrane</keyword>
<keyword evidence="4 9" id="KW-0812">Transmembrane</keyword>
<reference evidence="11 14" key="3">
    <citation type="submission" date="2020-08" db="EMBL/GenBank/DDBJ databases">
        <title>Genomic Encyclopedia of Type Strains, Phase IV (KMG-IV): sequencing the most valuable type-strain genomes for metagenomic binning, comparative biology and taxonomic classification.</title>
        <authorList>
            <person name="Goeker M."/>
        </authorList>
    </citation>
    <scope>NUCLEOTIDE SEQUENCE [LARGE SCALE GENOMIC DNA]</scope>
    <source>
        <strain evidence="11 14">DSM 100995</strain>
    </source>
</reference>
<reference evidence="12" key="2">
    <citation type="submission" date="2019-03" db="EMBL/GenBank/DDBJ databases">
        <authorList>
            <person name="Yan Y.-Q."/>
            <person name="Du Z.-J."/>
        </authorList>
    </citation>
    <scope>NUCLEOTIDE SEQUENCE</scope>
    <source>
        <strain evidence="12">PP-F2FG21</strain>
    </source>
</reference>
<evidence type="ECO:0000256" key="4">
    <source>
        <dbReference type="ARBA" id="ARBA00022692"/>
    </source>
</evidence>
<gene>
    <name evidence="9 12" type="primary">lspA</name>
    <name evidence="12" type="ORF">E2R65_04010</name>
    <name evidence="11" type="ORF">GGR35_000187</name>
</gene>
<comment type="pathway">
    <text evidence="9">Protein modification; lipoprotein biosynthesis (signal peptide cleavage).</text>
</comment>
<dbReference type="PANTHER" id="PTHR33695:SF1">
    <property type="entry name" value="LIPOPROTEIN SIGNAL PEPTIDASE"/>
    <property type="match status" value="1"/>
</dbReference>
<evidence type="ECO:0000256" key="9">
    <source>
        <dbReference type="HAMAP-Rule" id="MF_00161"/>
    </source>
</evidence>
<comment type="caution">
    <text evidence="9">Lacks conserved residue(s) required for the propagation of feature annotation.</text>
</comment>
<dbReference type="EC" id="3.4.23.36" evidence="9"/>
<dbReference type="GO" id="GO:0004190">
    <property type="term" value="F:aspartic-type endopeptidase activity"/>
    <property type="evidence" value="ECO:0007669"/>
    <property type="project" value="UniProtKB-UniRule"/>
</dbReference>
<evidence type="ECO:0000313" key="14">
    <source>
        <dbReference type="Proteomes" id="UP000583101"/>
    </source>
</evidence>
<comment type="function">
    <text evidence="9">This protein specifically catalyzes the removal of signal peptides from prolipoproteins.</text>
</comment>
<proteinExistence type="inferred from homology"/>
<comment type="similarity">
    <text evidence="1 9 10">Belongs to the peptidase A8 family.</text>
</comment>
<evidence type="ECO:0000256" key="2">
    <source>
        <dbReference type="ARBA" id="ARBA00022475"/>
    </source>
</evidence>
<keyword evidence="7 9" id="KW-1133">Transmembrane helix</keyword>
<dbReference type="OrthoDB" id="9810259at2"/>
<dbReference type="UniPathway" id="UPA00665"/>
<dbReference type="GO" id="GO:0005886">
    <property type="term" value="C:plasma membrane"/>
    <property type="evidence" value="ECO:0007669"/>
    <property type="project" value="UniProtKB-SubCell"/>
</dbReference>
<feature type="active site" evidence="9">
    <location>
        <position position="143"/>
    </location>
</feature>
<dbReference type="RefSeq" id="WP_134335175.1">
    <property type="nucleotide sequence ID" value="NZ_BMCZ01000007.1"/>
</dbReference>
<keyword evidence="14" id="KW-1185">Reference proteome</keyword>
<organism evidence="12 13">
    <name type="scientific">Mucilaginibacter phyllosphaerae</name>
    <dbReference type="NCBI Taxonomy" id="1812349"/>
    <lineage>
        <taxon>Bacteria</taxon>
        <taxon>Pseudomonadati</taxon>
        <taxon>Bacteroidota</taxon>
        <taxon>Sphingobacteriia</taxon>
        <taxon>Sphingobacteriales</taxon>
        <taxon>Sphingobacteriaceae</taxon>
        <taxon>Mucilaginibacter</taxon>
    </lineage>
</organism>
<evidence type="ECO:0000256" key="8">
    <source>
        <dbReference type="ARBA" id="ARBA00023136"/>
    </source>
</evidence>
<protein>
    <recommendedName>
        <fullName evidence="9">Lipoprotein signal peptidase</fullName>
        <ecNumber evidence="9">3.4.23.36</ecNumber>
    </recommendedName>
    <alternativeName>
        <fullName evidence="9">Prolipoprotein signal peptidase</fullName>
    </alternativeName>
    <alternativeName>
        <fullName evidence="9">Signal peptidase II</fullName>
        <shortName evidence="9">SPase II</shortName>
    </alternativeName>
</protein>
<keyword evidence="5 9" id="KW-0064">Aspartyl protease</keyword>
<feature type="active site" evidence="9">
    <location>
        <position position="125"/>
    </location>
</feature>
<feature type="transmembrane region" description="Helical" evidence="9">
    <location>
        <begin position="69"/>
        <end position="91"/>
    </location>
</feature>
<keyword evidence="8 9" id="KW-0472">Membrane</keyword>
<evidence type="ECO:0000313" key="11">
    <source>
        <dbReference type="EMBL" id="MBB3967601.1"/>
    </source>
</evidence>
<dbReference type="InterPro" id="IPR001872">
    <property type="entry name" value="Peptidase_A8"/>
</dbReference>
<dbReference type="EMBL" id="JACIEG010000001">
    <property type="protein sequence ID" value="MBB3967601.1"/>
    <property type="molecule type" value="Genomic_DNA"/>
</dbReference>
<evidence type="ECO:0000256" key="10">
    <source>
        <dbReference type="RuleBase" id="RU004181"/>
    </source>
</evidence>
<accession>A0A4Y8AL95</accession>
<dbReference type="PANTHER" id="PTHR33695">
    <property type="entry name" value="LIPOPROTEIN SIGNAL PEPTIDASE"/>
    <property type="match status" value="1"/>
</dbReference>
<reference evidence="12 13" key="1">
    <citation type="journal article" date="2016" name="Int. J. Syst. Evol. Microbiol.">
        <title>Proposal of Mucilaginibacter phyllosphaerae sp. nov. isolated from the phyllosphere of Galium album.</title>
        <authorList>
            <person name="Aydogan E.L."/>
            <person name="Busse H.J."/>
            <person name="Moser G."/>
            <person name="Muller C."/>
            <person name="Kampfer P."/>
            <person name="Glaeser S.P."/>
        </authorList>
    </citation>
    <scope>NUCLEOTIDE SEQUENCE [LARGE SCALE GENOMIC DNA]</scope>
    <source>
        <strain evidence="12 13">PP-F2FG21</strain>
    </source>
</reference>
<dbReference type="Proteomes" id="UP000583101">
    <property type="component" value="Unassembled WGS sequence"/>
</dbReference>
<evidence type="ECO:0000256" key="5">
    <source>
        <dbReference type="ARBA" id="ARBA00022750"/>
    </source>
</evidence>
<evidence type="ECO:0000313" key="12">
    <source>
        <dbReference type="EMBL" id="TEW69342.1"/>
    </source>
</evidence>
<evidence type="ECO:0000313" key="13">
    <source>
        <dbReference type="Proteomes" id="UP000297248"/>
    </source>
</evidence>
<comment type="catalytic activity">
    <reaction evidence="9">
        <text>Release of signal peptides from bacterial membrane prolipoproteins. Hydrolyzes -Xaa-Yaa-Zaa-|-(S,diacylglyceryl)Cys-, in which Xaa is hydrophobic (preferably Leu), and Yaa (Ala or Ser) and Zaa (Gly or Ala) have small, neutral side chains.</text>
        <dbReference type="EC" id="3.4.23.36"/>
    </reaction>
</comment>
<dbReference type="PRINTS" id="PR00781">
    <property type="entry name" value="LIPOSIGPTASE"/>
</dbReference>
<evidence type="ECO:0000256" key="7">
    <source>
        <dbReference type="ARBA" id="ARBA00022989"/>
    </source>
</evidence>
<evidence type="ECO:0000256" key="6">
    <source>
        <dbReference type="ARBA" id="ARBA00022801"/>
    </source>
</evidence>
<dbReference type="AlphaFoldDB" id="A0A4Y8AL95"/>
<comment type="caution">
    <text evidence="12">The sequence shown here is derived from an EMBL/GenBank/DDBJ whole genome shotgun (WGS) entry which is preliminary data.</text>
</comment>
<dbReference type="Pfam" id="PF01252">
    <property type="entry name" value="Peptidase_A8"/>
    <property type="match status" value="1"/>
</dbReference>
<evidence type="ECO:0000256" key="3">
    <source>
        <dbReference type="ARBA" id="ARBA00022670"/>
    </source>
</evidence>
<sequence>MKLKGTYRIVIILLIVMLNVGCDQVTKSMMRAHINFYNQYHFFNDHVTLLHVENTGAFLSLGDKLVQPFRFILLTLLPVLALLGALAYVVLKNNMSNMLTMGILFCIGGGIGNLYDRIAHGSVTDFIHLKFGALQTGVFNAADVSIMTGFGLILLDGWLSRKADRKNAETRITKE</sequence>
<feature type="transmembrane region" description="Helical" evidence="9">
    <location>
        <begin position="98"/>
        <end position="118"/>
    </location>
</feature>
<feature type="transmembrane region" description="Helical" evidence="9">
    <location>
        <begin position="138"/>
        <end position="159"/>
    </location>
</feature>
<keyword evidence="3 9" id="KW-0645">Protease</keyword>
<name>A0A4Y8AL95_9SPHI</name>
<dbReference type="GO" id="GO:0006508">
    <property type="term" value="P:proteolysis"/>
    <property type="evidence" value="ECO:0007669"/>
    <property type="project" value="UniProtKB-KW"/>
</dbReference>
<dbReference type="NCBIfam" id="TIGR00077">
    <property type="entry name" value="lspA"/>
    <property type="match status" value="1"/>
</dbReference>
<dbReference type="EMBL" id="SNQG01000001">
    <property type="protein sequence ID" value="TEW69342.1"/>
    <property type="molecule type" value="Genomic_DNA"/>
</dbReference>
<dbReference type="HAMAP" id="MF_00161">
    <property type="entry name" value="LspA"/>
    <property type="match status" value="1"/>
</dbReference>
<evidence type="ECO:0000256" key="1">
    <source>
        <dbReference type="ARBA" id="ARBA00006139"/>
    </source>
</evidence>
<keyword evidence="6 9" id="KW-0378">Hydrolase</keyword>
<comment type="subcellular location">
    <subcellularLocation>
        <location evidence="9">Cell membrane</location>
        <topology evidence="9">Multi-pass membrane protein</topology>
    </subcellularLocation>
</comment>
<dbReference type="Proteomes" id="UP000297248">
    <property type="component" value="Unassembled WGS sequence"/>
</dbReference>